<accession>A0ABY1V384</accession>
<evidence type="ECO:0000313" key="3">
    <source>
        <dbReference type="Proteomes" id="UP000256710"/>
    </source>
</evidence>
<evidence type="ECO:0000313" key="2">
    <source>
        <dbReference type="EMBL" id="SOZ37157.1"/>
    </source>
</evidence>
<reference evidence="2 3" key="1">
    <citation type="submission" date="2018-01" db="EMBL/GenBank/DDBJ databases">
        <authorList>
            <person name="Clerissi C."/>
        </authorList>
    </citation>
    <scope>NUCLEOTIDE SEQUENCE [LARGE SCALE GENOMIC DNA]</scope>
    <source>
        <strain evidence="2">Cupriavidus taiwanensis STM 6082</strain>
    </source>
</reference>
<feature type="region of interest" description="Disordered" evidence="1">
    <location>
        <begin position="161"/>
        <end position="186"/>
    </location>
</feature>
<dbReference type="EMBL" id="OFTC01000028">
    <property type="protein sequence ID" value="SOZ37157.1"/>
    <property type="molecule type" value="Genomic_DNA"/>
</dbReference>
<keyword evidence="3" id="KW-1185">Reference proteome</keyword>
<comment type="caution">
    <text evidence="2">The sequence shown here is derived from an EMBL/GenBank/DDBJ whole genome shotgun (WGS) entry which is preliminary data.</text>
</comment>
<gene>
    <name evidence="2" type="ORF">CBM2605_A60401</name>
</gene>
<sequence>MPNSTRCTTATAAARGWRQGCATGCWAAEVPTPPTHRRLTPSLHRERAGVRGGLAGHHLKQRPRFPPTDISRRPSRPVPGLSPARRERGANRRQSTRLRTPQSAGLHLERRSDSRTAFWPANPVSRTVRRHHIIFPFVFNSLHASRGTFALARRVQYRPPLTAPDRYAGTPPVSRPMPKKQRRTHP</sequence>
<name>A0ABY1V384_9BURK</name>
<organism evidence="2 3">
    <name type="scientific">Cupriavidus neocaledonicus</name>
    <dbReference type="NCBI Taxonomy" id="1040979"/>
    <lineage>
        <taxon>Bacteria</taxon>
        <taxon>Pseudomonadati</taxon>
        <taxon>Pseudomonadota</taxon>
        <taxon>Betaproteobacteria</taxon>
        <taxon>Burkholderiales</taxon>
        <taxon>Burkholderiaceae</taxon>
        <taxon>Cupriavidus</taxon>
    </lineage>
</organism>
<feature type="compositionally biased region" description="Basic residues" evidence="1">
    <location>
        <begin position="177"/>
        <end position="186"/>
    </location>
</feature>
<evidence type="ECO:0000256" key="1">
    <source>
        <dbReference type="SAM" id="MobiDB-lite"/>
    </source>
</evidence>
<feature type="region of interest" description="Disordered" evidence="1">
    <location>
        <begin position="52"/>
        <end position="112"/>
    </location>
</feature>
<dbReference type="Proteomes" id="UP000256710">
    <property type="component" value="Unassembled WGS sequence"/>
</dbReference>
<proteinExistence type="predicted"/>
<protein>
    <submittedName>
        <fullName evidence="2">Uncharacterized protein</fullName>
    </submittedName>
</protein>